<feature type="region of interest" description="Disordered" evidence="1">
    <location>
        <begin position="1"/>
        <end position="40"/>
    </location>
</feature>
<dbReference type="EMBL" id="BDGU01000357">
    <property type="protein sequence ID" value="GAW06861.1"/>
    <property type="molecule type" value="Genomic_DNA"/>
</dbReference>
<sequence length="67" mass="6761">MSNTETNTAAAEQNIASGNDGATNFKRGDEGSPRGPGKCLMAGQVHPSLCGPCLIPGDLQSTSVGRS</sequence>
<accession>A0A1Q3EI40</accession>
<comment type="caution">
    <text evidence="2">The sequence shown here is derived from an EMBL/GenBank/DDBJ whole genome shotgun (WGS) entry which is preliminary data.</text>
</comment>
<dbReference type="AlphaFoldDB" id="A0A1Q3EI40"/>
<proteinExistence type="predicted"/>
<keyword evidence="3" id="KW-1185">Reference proteome</keyword>
<reference evidence="2 3" key="1">
    <citation type="submission" date="2016-08" db="EMBL/GenBank/DDBJ databases">
        <authorList>
            <consortium name="Lentinula edodes genome sequencing consortium"/>
            <person name="Sakamoto Y."/>
            <person name="Nakade K."/>
            <person name="Sato S."/>
            <person name="Yoshida Y."/>
            <person name="Miyazaki K."/>
            <person name="Natsume S."/>
            <person name="Konno N."/>
        </authorList>
    </citation>
    <scope>NUCLEOTIDE SEQUENCE [LARGE SCALE GENOMIC DNA]</scope>
    <source>
        <strain evidence="2 3">NBRC 111202</strain>
    </source>
</reference>
<dbReference type="Proteomes" id="UP000188533">
    <property type="component" value="Unassembled WGS sequence"/>
</dbReference>
<evidence type="ECO:0000313" key="2">
    <source>
        <dbReference type="EMBL" id="GAW06861.1"/>
    </source>
</evidence>
<evidence type="ECO:0000313" key="3">
    <source>
        <dbReference type="Proteomes" id="UP000188533"/>
    </source>
</evidence>
<feature type="compositionally biased region" description="Polar residues" evidence="1">
    <location>
        <begin position="1"/>
        <end position="22"/>
    </location>
</feature>
<protein>
    <submittedName>
        <fullName evidence="2">Uncharacterized protein</fullName>
    </submittedName>
</protein>
<evidence type="ECO:0000256" key="1">
    <source>
        <dbReference type="SAM" id="MobiDB-lite"/>
    </source>
</evidence>
<name>A0A1Q3EI40_LENED</name>
<reference evidence="2 3" key="2">
    <citation type="submission" date="2017-02" db="EMBL/GenBank/DDBJ databases">
        <title>A genome survey and senescence transcriptome analysis in Lentinula edodes.</title>
        <authorList>
            <person name="Sakamoto Y."/>
            <person name="Nakade K."/>
            <person name="Sato S."/>
            <person name="Yoshida Y."/>
            <person name="Miyazaki K."/>
            <person name="Natsume S."/>
            <person name="Konno N."/>
        </authorList>
    </citation>
    <scope>NUCLEOTIDE SEQUENCE [LARGE SCALE GENOMIC DNA]</scope>
    <source>
        <strain evidence="2 3">NBRC 111202</strain>
    </source>
</reference>
<organism evidence="2 3">
    <name type="scientific">Lentinula edodes</name>
    <name type="common">Shiitake mushroom</name>
    <name type="synonym">Lentinus edodes</name>
    <dbReference type="NCBI Taxonomy" id="5353"/>
    <lineage>
        <taxon>Eukaryota</taxon>
        <taxon>Fungi</taxon>
        <taxon>Dikarya</taxon>
        <taxon>Basidiomycota</taxon>
        <taxon>Agaricomycotina</taxon>
        <taxon>Agaricomycetes</taxon>
        <taxon>Agaricomycetidae</taxon>
        <taxon>Agaricales</taxon>
        <taxon>Marasmiineae</taxon>
        <taxon>Omphalotaceae</taxon>
        <taxon>Lentinula</taxon>
    </lineage>
</organism>
<gene>
    <name evidence="2" type="ORF">LENED_008814</name>
</gene>